<dbReference type="SUPFAM" id="SSF51445">
    <property type="entry name" value="(Trans)glycosidases"/>
    <property type="match status" value="1"/>
</dbReference>
<feature type="region of interest" description="Disordered" evidence="11">
    <location>
        <begin position="689"/>
        <end position="710"/>
    </location>
</feature>
<keyword evidence="7 10" id="KW-0119">Carbohydrate metabolism</keyword>
<evidence type="ECO:0000256" key="5">
    <source>
        <dbReference type="ARBA" id="ARBA00022676"/>
    </source>
</evidence>
<evidence type="ECO:0000256" key="1">
    <source>
        <dbReference type="ARBA" id="ARBA00000439"/>
    </source>
</evidence>
<keyword evidence="6 10" id="KW-0808">Transferase</keyword>
<dbReference type="NCBIfam" id="NF008274">
    <property type="entry name" value="PRK11052.1"/>
    <property type="match status" value="1"/>
</dbReference>
<dbReference type="InterPro" id="IPR048458">
    <property type="entry name" value="MalQ_N"/>
</dbReference>
<keyword evidence="5 10" id="KW-0328">Glycosyltransferase</keyword>
<evidence type="ECO:0000313" key="13">
    <source>
        <dbReference type="EMBL" id="RJT13347.1"/>
    </source>
</evidence>
<evidence type="ECO:0000256" key="4">
    <source>
        <dbReference type="ARBA" id="ARBA00020295"/>
    </source>
</evidence>
<evidence type="ECO:0000256" key="9">
    <source>
        <dbReference type="ARBA" id="ARBA00031501"/>
    </source>
</evidence>
<evidence type="ECO:0000256" key="7">
    <source>
        <dbReference type="ARBA" id="ARBA00023277"/>
    </source>
</evidence>
<evidence type="ECO:0000256" key="2">
    <source>
        <dbReference type="ARBA" id="ARBA00005684"/>
    </source>
</evidence>
<dbReference type="Proteomes" id="UP000284119">
    <property type="component" value="Unassembled WGS sequence"/>
</dbReference>
<name>A0ABX9NZP1_9GAMM</name>
<evidence type="ECO:0000313" key="14">
    <source>
        <dbReference type="Proteomes" id="UP000284119"/>
    </source>
</evidence>
<dbReference type="InterPro" id="IPR017853">
    <property type="entry name" value="GH"/>
</dbReference>
<proteinExistence type="inferred from homology"/>
<dbReference type="PANTHER" id="PTHR32438:SF5">
    <property type="entry name" value="4-ALPHA-GLUCANOTRANSFERASE DPE1, CHLOROPLASTIC_AMYLOPLASTIC"/>
    <property type="match status" value="1"/>
</dbReference>
<accession>A0ABX9NZP1</accession>
<evidence type="ECO:0000259" key="12">
    <source>
        <dbReference type="Pfam" id="PF21226"/>
    </source>
</evidence>
<evidence type="ECO:0000256" key="11">
    <source>
        <dbReference type="SAM" id="MobiDB-lite"/>
    </source>
</evidence>
<dbReference type="EMBL" id="RAHG01000004">
    <property type="protein sequence ID" value="RJT13347.1"/>
    <property type="molecule type" value="Genomic_DNA"/>
</dbReference>
<dbReference type="InterPro" id="IPR003385">
    <property type="entry name" value="Glyco_hydro_77"/>
</dbReference>
<protein>
    <recommendedName>
        <fullName evidence="4 10">4-alpha-glucanotransferase</fullName>
        <ecNumber evidence="3 10">2.4.1.25</ecNumber>
    </recommendedName>
    <alternativeName>
        <fullName evidence="8 10">Amylomaltase</fullName>
    </alternativeName>
    <alternativeName>
        <fullName evidence="9 10">Disproportionating enzyme</fullName>
    </alternativeName>
</protein>
<gene>
    <name evidence="13" type="ORF">D5396_10970</name>
</gene>
<keyword evidence="14" id="KW-1185">Reference proteome</keyword>
<dbReference type="RefSeq" id="WP_112167528.1">
    <property type="nucleotide sequence ID" value="NZ_JYDE01000019.1"/>
</dbReference>
<comment type="similarity">
    <text evidence="2 10">Belongs to the disproportionating enzyme family.</text>
</comment>
<dbReference type="Gene3D" id="3.20.20.80">
    <property type="entry name" value="Glycosidases"/>
    <property type="match status" value="1"/>
</dbReference>
<dbReference type="PANTHER" id="PTHR32438">
    <property type="entry name" value="4-ALPHA-GLUCANOTRANSFERASE DPE1, CHLOROPLASTIC/AMYLOPLASTIC"/>
    <property type="match status" value="1"/>
</dbReference>
<feature type="compositionally biased region" description="Low complexity" evidence="11">
    <location>
        <begin position="693"/>
        <end position="710"/>
    </location>
</feature>
<evidence type="ECO:0000256" key="10">
    <source>
        <dbReference type="RuleBase" id="RU361207"/>
    </source>
</evidence>
<reference evidence="13 14" key="1">
    <citation type="submission" date="2018-09" db="EMBL/GenBank/DDBJ databases">
        <authorList>
            <person name="Le Fleche-Mateos A."/>
        </authorList>
    </citation>
    <scope>NUCLEOTIDE SEQUENCE [LARGE SCALE GENOMIC DNA]</scope>
    <source>
        <strain evidence="13 14">DSM 30078</strain>
    </source>
</reference>
<sequence>MEDKQLIEAARRAGILDSFINMADEVETVSDDTRIALLAAMGRDPQDVEDVTPVPPVKVFTAGKKVLITPAGSGEFTWQLTLENGDQTQGETHSGNLINLTVSLPTGYHQLTLSQNGQAWACRIIVVPPRCFEPQALREGQKLWGATLQLYTLRSENNWGVGDFGDLKRMVEEVGKRGGAFVGLNPIHALYPANPLSASPYSPSSRRWLNLTYIDVNAVEEFAASSLAQSWWHSVETHDALLQARSTDYVDYPLVMKLKSAALKLAWPLFGELPEASLRKRDFRRFVQNGGDSLRQQALFDALHTHLRDLDLGQWGWPVWPDAYRDAKGADVAEFSERYASEIEFFMWQQWLAHMQFSACYQRSVELEMPIGLYRDLAVGVAEGGAETWSDPALYCLNATIGAPPDILGPQGQNWGLPPIDPHEMKARAYQPFIDLLRANMAECGALRIDHVMGLLRLWWIPADQEAGNGAYVRYPLEDLLGVLALESQRHQCMVIGEDLGTVPKEIVASLRDSGVYSYKVLYFEHDKTFTYRPPQDYVAQAMATVTTHDLPTLRGYWEGGDLTLGESLGVYPDPQVLEKLRGERERSKQGLLNALHLQHCVPKGTSRHTGNMPMTPELNRGLQCYLADSASALLGLQPEDWLDMDLPVNVPGTNTEYPNWRRKLTRTLEDMFGDKHIDALLSDLNQRRQVVSAPSAKPSPSLPLRTERR</sequence>
<dbReference type="GO" id="GO:0004134">
    <property type="term" value="F:4-alpha-glucanotransferase activity"/>
    <property type="evidence" value="ECO:0007669"/>
    <property type="project" value="UniProtKB-EC"/>
</dbReference>
<dbReference type="Pfam" id="PF02446">
    <property type="entry name" value="Glyco_hydro_77"/>
    <property type="match status" value="1"/>
</dbReference>
<evidence type="ECO:0000256" key="8">
    <source>
        <dbReference type="ARBA" id="ARBA00031423"/>
    </source>
</evidence>
<dbReference type="Pfam" id="PF21226">
    <property type="entry name" value="MalQ_N"/>
    <property type="match status" value="1"/>
</dbReference>
<dbReference type="EC" id="2.4.1.25" evidence="3 10"/>
<evidence type="ECO:0000256" key="3">
    <source>
        <dbReference type="ARBA" id="ARBA00012560"/>
    </source>
</evidence>
<comment type="catalytic activity">
    <reaction evidence="1 10">
        <text>Transfers a segment of a (1-&gt;4)-alpha-D-glucan to a new position in an acceptor, which may be glucose or a (1-&gt;4)-alpha-D-glucan.</text>
        <dbReference type="EC" id="2.4.1.25"/>
    </reaction>
</comment>
<evidence type="ECO:0000256" key="6">
    <source>
        <dbReference type="ARBA" id="ARBA00022679"/>
    </source>
</evidence>
<dbReference type="NCBIfam" id="TIGR00217">
    <property type="entry name" value="malQ"/>
    <property type="match status" value="1"/>
</dbReference>
<comment type="caution">
    <text evidence="13">The sequence shown here is derived from an EMBL/GenBank/DDBJ whole genome shotgun (WGS) entry which is preliminary data.</text>
</comment>
<feature type="domain" description="MalQ N-terminal beta-sandwich" evidence="12">
    <location>
        <begin position="54"/>
        <end position="128"/>
    </location>
</feature>
<organism evidence="13 14">
    <name type="scientific">Rahnella inusitata</name>
    <dbReference type="NCBI Taxonomy" id="58169"/>
    <lineage>
        <taxon>Bacteria</taxon>
        <taxon>Pseudomonadati</taxon>
        <taxon>Pseudomonadota</taxon>
        <taxon>Gammaproteobacteria</taxon>
        <taxon>Enterobacterales</taxon>
        <taxon>Yersiniaceae</taxon>
        <taxon>Rahnella</taxon>
    </lineage>
</organism>